<evidence type="ECO:0000313" key="9">
    <source>
        <dbReference type="EMBL" id="KAK4803970.1"/>
    </source>
</evidence>
<evidence type="ECO:0000256" key="1">
    <source>
        <dbReference type="ARBA" id="ARBA00004370"/>
    </source>
</evidence>
<feature type="domain" description="Amino acid transporter transmembrane" evidence="8">
    <location>
        <begin position="77"/>
        <end position="492"/>
    </location>
</feature>
<keyword evidence="4" id="KW-0029">Amino-acid transport</keyword>
<keyword evidence="5 7" id="KW-1133">Transmembrane helix</keyword>
<feature type="transmembrane region" description="Helical" evidence="7">
    <location>
        <begin position="208"/>
        <end position="225"/>
    </location>
</feature>
<protein>
    <recommendedName>
        <fullName evidence="8">Amino acid transporter transmembrane domain-containing protein</fullName>
    </recommendedName>
</protein>
<dbReference type="GO" id="GO:0016020">
    <property type="term" value="C:membrane"/>
    <property type="evidence" value="ECO:0007669"/>
    <property type="project" value="UniProtKB-SubCell"/>
</dbReference>
<evidence type="ECO:0000256" key="3">
    <source>
        <dbReference type="ARBA" id="ARBA00022692"/>
    </source>
</evidence>
<keyword evidence="2" id="KW-0813">Transport</keyword>
<evidence type="ECO:0000256" key="4">
    <source>
        <dbReference type="ARBA" id="ARBA00022970"/>
    </source>
</evidence>
<organism evidence="9 10">
    <name type="scientific">Trapa natans</name>
    <name type="common">Water chestnut</name>
    <dbReference type="NCBI Taxonomy" id="22666"/>
    <lineage>
        <taxon>Eukaryota</taxon>
        <taxon>Viridiplantae</taxon>
        <taxon>Streptophyta</taxon>
        <taxon>Embryophyta</taxon>
        <taxon>Tracheophyta</taxon>
        <taxon>Spermatophyta</taxon>
        <taxon>Magnoliopsida</taxon>
        <taxon>eudicotyledons</taxon>
        <taxon>Gunneridae</taxon>
        <taxon>Pentapetalae</taxon>
        <taxon>rosids</taxon>
        <taxon>malvids</taxon>
        <taxon>Myrtales</taxon>
        <taxon>Lythraceae</taxon>
        <taxon>Trapa</taxon>
    </lineage>
</organism>
<accession>A0AAN7MDE1</accession>
<keyword evidence="10" id="KW-1185">Reference proteome</keyword>
<gene>
    <name evidence="9" type="ORF">SAY86_003787</name>
</gene>
<evidence type="ECO:0000256" key="2">
    <source>
        <dbReference type="ARBA" id="ARBA00022448"/>
    </source>
</evidence>
<reference evidence="9 10" key="1">
    <citation type="journal article" date="2023" name="Hortic Res">
        <title>Pangenome of water caltrop reveals structural variations and asymmetric subgenome divergence after allopolyploidization.</title>
        <authorList>
            <person name="Zhang X."/>
            <person name="Chen Y."/>
            <person name="Wang L."/>
            <person name="Yuan Y."/>
            <person name="Fang M."/>
            <person name="Shi L."/>
            <person name="Lu R."/>
            <person name="Comes H.P."/>
            <person name="Ma Y."/>
            <person name="Chen Y."/>
            <person name="Huang G."/>
            <person name="Zhou Y."/>
            <person name="Zheng Z."/>
            <person name="Qiu Y."/>
        </authorList>
    </citation>
    <scope>NUCLEOTIDE SEQUENCE [LARGE SCALE GENOMIC DNA]</scope>
    <source>
        <strain evidence="9">F231</strain>
    </source>
</reference>
<dbReference type="GO" id="GO:0006865">
    <property type="term" value="P:amino acid transport"/>
    <property type="evidence" value="ECO:0007669"/>
    <property type="project" value="UniProtKB-KW"/>
</dbReference>
<evidence type="ECO:0000259" key="8">
    <source>
        <dbReference type="Pfam" id="PF01490"/>
    </source>
</evidence>
<sequence>MGEATLDMDRLEEYYVLEASVPTMTAVVPLEIDVVDDLAEGDGGGGQDKLASLGSSGMRVRPEAEPWDAWLPITESRKGSTAKAVLHLVCSGIGFQGLSLPVALATLGWAGGITVLTLAFAWQLYTIWILVHLHESPPPATTRYSRYLQVMIHAFGPKLGKLLGIFPVMYLSGGSCVILIITGGGAMRTLFDIFCAEGDTCQSRSLSGAEWFLVFTCIAMAIAQFPNLNSIAGVSLVGAVTGVTYCTILSVLAVRNSRRSGVSYEPLLATAGKSVWTRSGDALYAVGTVALSFRGHNLILEIQGTLPTSPSSKETSEAPMWRAVMISYSIISLCLYPLAIAGFWAYGDKIPSGGMLSAISDTNLQHTSKFFLALVNGLVILNTLTVFPIYAMPVFDNLEIRYTAITGRRRAPAAARTCLRLFFGGLAFFISVAFPFLPSLGPLIGGLASPLTFAYPCLMWVRIRKPRRGGARRLITGLGCLGLILCVLWVAAALWRLIDKGLNADFFKP</sequence>
<feature type="transmembrane region" description="Helical" evidence="7">
    <location>
        <begin position="370"/>
        <end position="391"/>
    </location>
</feature>
<evidence type="ECO:0000256" key="5">
    <source>
        <dbReference type="ARBA" id="ARBA00022989"/>
    </source>
</evidence>
<feature type="transmembrane region" description="Helical" evidence="7">
    <location>
        <begin position="231"/>
        <end position="254"/>
    </location>
</feature>
<comment type="subcellular location">
    <subcellularLocation>
        <location evidence="1">Membrane</location>
    </subcellularLocation>
</comment>
<evidence type="ECO:0000313" key="10">
    <source>
        <dbReference type="Proteomes" id="UP001346149"/>
    </source>
</evidence>
<name>A0AAN7MDE1_TRANT</name>
<dbReference type="InterPro" id="IPR013057">
    <property type="entry name" value="AA_transpt_TM"/>
</dbReference>
<keyword evidence="3 7" id="KW-0812">Transmembrane</keyword>
<dbReference type="Pfam" id="PF01490">
    <property type="entry name" value="Aa_trans"/>
    <property type="match status" value="1"/>
</dbReference>
<feature type="transmembrane region" description="Helical" evidence="7">
    <location>
        <begin position="109"/>
        <end position="131"/>
    </location>
</feature>
<feature type="transmembrane region" description="Helical" evidence="7">
    <location>
        <begin position="475"/>
        <end position="498"/>
    </location>
</feature>
<comment type="caution">
    <text evidence="9">The sequence shown here is derived from an EMBL/GenBank/DDBJ whole genome shotgun (WGS) entry which is preliminary data.</text>
</comment>
<feature type="transmembrane region" description="Helical" evidence="7">
    <location>
        <begin position="323"/>
        <end position="346"/>
    </location>
</feature>
<dbReference type="EMBL" id="JAXQNO010000001">
    <property type="protein sequence ID" value="KAK4803970.1"/>
    <property type="molecule type" value="Genomic_DNA"/>
</dbReference>
<evidence type="ECO:0000256" key="7">
    <source>
        <dbReference type="SAM" id="Phobius"/>
    </source>
</evidence>
<feature type="transmembrane region" description="Helical" evidence="7">
    <location>
        <begin position="443"/>
        <end position="463"/>
    </location>
</feature>
<dbReference type="Proteomes" id="UP001346149">
    <property type="component" value="Unassembled WGS sequence"/>
</dbReference>
<keyword evidence="6 7" id="KW-0472">Membrane</keyword>
<evidence type="ECO:0000256" key="6">
    <source>
        <dbReference type="ARBA" id="ARBA00023136"/>
    </source>
</evidence>
<proteinExistence type="predicted"/>
<dbReference type="PANTHER" id="PTHR48017">
    <property type="entry name" value="OS05G0424000 PROTEIN-RELATED"/>
    <property type="match status" value="1"/>
</dbReference>
<dbReference type="AlphaFoldDB" id="A0AAN7MDE1"/>
<feature type="transmembrane region" description="Helical" evidence="7">
    <location>
        <begin position="418"/>
        <end position="437"/>
    </location>
</feature>